<feature type="domain" description="WWE" evidence="4">
    <location>
        <begin position="1"/>
        <end position="84"/>
    </location>
</feature>
<evidence type="ECO:0000313" key="5">
    <source>
        <dbReference type="Ensembl" id="ENSORLP00015029068.1"/>
    </source>
</evidence>
<evidence type="ECO:0000313" key="6">
    <source>
        <dbReference type="Proteomes" id="UP000265200"/>
    </source>
</evidence>
<evidence type="ECO:0000256" key="1">
    <source>
        <dbReference type="ARBA" id="ARBA00004123"/>
    </source>
</evidence>
<proteinExistence type="inferred from homology"/>
<dbReference type="GO" id="GO:0005634">
    <property type="term" value="C:nucleus"/>
    <property type="evidence" value="ECO:0007669"/>
    <property type="project" value="UniProtKB-SubCell"/>
</dbReference>
<accession>A0A3P9JA93</accession>
<sequence length="232" mass="26180">MKISEFRDSASCLLTKKKKWAGISGMTTCGGPGTSISSKDIEHHFTLYPQGSLRFTVGSNGYSMDFSTMTQKNLVTGLQRNIRRRPKFPSNTAGLYTTTVLAGPPQLSAPGSKWEFLGDQGQWTEYQAHVRMYTFSLILCFMFYHSPGLQGPDCLTIYFFFSNISPHSVFLSLCFLFAFVQICSCDSSDIEREYNIETLIFFNICTKSCVFLAMTQRNLSTNTGRAERRTQQ</sequence>
<evidence type="ECO:0000256" key="2">
    <source>
        <dbReference type="ARBA" id="ARBA00023242"/>
    </source>
</evidence>
<protein>
    <recommendedName>
        <fullName evidence="4">WWE domain-containing protein</fullName>
    </recommendedName>
</protein>
<reference evidence="5" key="4">
    <citation type="submission" date="2025-09" db="UniProtKB">
        <authorList>
            <consortium name="Ensembl"/>
        </authorList>
    </citation>
    <scope>IDENTIFICATION</scope>
    <source>
        <strain evidence="5">HSOK</strain>
    </source>
</reference>
<dbReference type="PANTHER" id="PTHR45740:SF14">
    <property type="entry name" value="NOVEL PROTEIN"/>
    <property type="match status" value="1"/>
</dbReference>
<name>A0A3P9JA93_ORYLA</name>
<dbReference type="AlphaFoldDB" id="A0A3P9JA93"/>
<dbReference type="Gene3D" id="3.30.720.50">
    <property type="match status" value="1"/>
</dbReference>
<dbReference type="Ensembl" id="ENSORLT00015017969.1">
    <property type="protein sequence ID" value="ENSORLP00015029068.1"/>
    <property type="gene ID" value="ENSORLG00015011964.1"/>
</dbReference>
<organism evidence="5 6">
    <name type="scientific">Oryzias latipes</name>
    <name type="common">Japanese rice fish</name>
    <name type="synonym">Japanese killifish</name>
    <dbReference type="NCBI Taxonomy" id="8090"/>
    <lineage>
        <taxon>Eukaryota</taxon>
        <taxon>Metazoa</taxon>
        <taxon>Chordata</taxon>
        <taxon>Craniata</taxon>
        <taxon>Vertebrata</taxon>
        <taxon>Euteleostomi</taxon>
        <taxon>Actinopterygii</taxon>
        <taxon>Neopterygii</taxon>
        <taxon>Teleostei</taxon>
        <taxon>Neoteleostei</taxon>
        <taxon>Acanthomorphata</taxon>
        <taxon>Ovalentaria</taxon>
        <taxon>Atherinomorphae</taxon>
        <taxon>Beloniformes</taxon>
        <taxon>Adrianichthyidae</taxon>
        <taxon>Oryziinae</taxon>
        <taxon>Oryzias</taxon>
    </lineage>
</organism>
<dbReference type="InterPro" id="IPR004170">
    <property type="entry name" value="WWE_dom"/>
</dbReference>
<dbReference type="InterPro" id="IPR037197">
    <property type="entry name" value="WWE_dom_sf"/>
</dbReference>
<dbReference type="Proteomes" id="UP000265200">
    <property type="component" value="Chromosome 23"/>
</dbReference>
<dbReference type="SUPFAM" id="SSF117839">
    <property type="entry name" value="WWE domain"/>
    <property type="match status" value="1"/>
</dbReference>
<keyword evidence="2" id="KW-0539">Nucleus</keyword>
<comment type="similarity">
    <text evidence="3">Belongs to the ARTD/PARP family.</text>
</comment>
<dbReference type="InterPro" id="IPR051712">
    <property type="entry name" value="ARTD-AVP"/>
</dbReference>
<dbReference type="PANTHER" id="PTHR45740">
    <property type="entry name" value="POLY [ADP-RIBOSE] POLYMERASE"/>
    <property type="match status" value="1"/>
</dbReference>
<reference evidence="5" key="3">
    <citation type="submission" date="2025-08" db="UniProtKB">
        <authorList>
            <consortium name="Ensembl"/>
        </authorList>
    </citation>
    <scope>IDENTIFICATION</scope>
    <source>
        <strain evidence="5">HSOK</strain>
    </source>
</reference>
<reference evidence="5 6" key="2">
    <citation type="submission" date="2017-04" db="EMBL/GenBank/DDBJ databases">
        <title>CpG methylation of centromeres and impact of large insertions on vertebrate speciation.</title>
        <authorList>
            <person name="Ichikawa K."/>
            <person name="Yoshimura J."/>
            <person name="Morishita S."/>
        </authorList>
    </citation>
    <scope>NUCLEOTIDE SEQUENCE</scope>
    <source>
        <strain evidence="5 6">HSOK</strain>
    </source>
</reference>
<reference key="1">
    <citation type="journal article" date="2007" name="Nature">
        <title>The medaka draft genome and insights into vertebrate genome evolution.</title>
        <authorList>
            <person name="Kasahara M."/>
            <person name="Naruse K."/>
            <person name="Sasaki S."/>
            <person name="Nakatani Y."/>
            <person name="Qu W."/>
            <person name="Ahsan B."/>
            <person name="Yamada T."/>
            <person name="Nagayasu Y."/>
            <person name="Doi K."/>
            <person name="Kasai Y."/>
            <person name="Jindo T."/>
            <person name="Kobayashi D."/>
            <person name="Shimada A."/>
            <person name="Toyoda A."/>
            <person name="Kuroki Y."/>
            <person name="Fujiyama A."/>
            <person name="Sasaki T."/>
            <person name="Shimizu A."/>
            <person name="Asakawa S."/>
            <person name="Shimizu N."/>
            <person name="Hashimoto S."/>
            <person name="Yang J."/>
            <person name="Lee Y."/>
            <person name="Matsushima K."/>
            <person name="Sugano S."/>
            <person name="Sakaizumi M."/>
            <person name="Narita T."/>
            <person name="Ohishi K."/>
            <person name="Haga S."/>
            <person name="Ohta F."/>
            <person name="Nomoto H."/>
            <person name="Nogata K."/>
            <person name="Morishita T."/>
            <person name="Endo T."/>
            <person name="Shin-I T."/>
            <person name="Takeda H."/>
            <person name="Morishita S."/>
            <person name="Kohara Y."/>
        </authorList>
    </citation>
    <scope>NUCLEOTIDE SEQUENCE [LARGE SCALE GENOMIC DNA]</scope>
    <source>
        <strain>Hd-rR</strain>
    </source>
</reference>
<evidence type="ECO:0000259" key="4">
    <source>
        <dbReference type="PROSITE" id="PS50918"/>
    </source>
</evidence>
<dbReference type="Pfam" id="PF02825">
    <property type="entry name" value="WWE"/>
    <property type="match status" value="1"/>
</dbReference>
<comment type="subcellular location">
    <subcellularLocation>
        <location evidence="1">Nucleus</location>
    </subcellularLocation>
</comment>
<evidence type="ECO:0000256" key="3">
    <source>
        <dbReference type="ARBA" id="ARBA00024347"/>
    </source>
</evidence>
<dbReference type="PROSITE" id="PS50918">
    <property type="entry name" value="WWE"/>
    <property type="match status" value="1"/>
</dbReference>